<dbReference type="OMA" id="GIVLWKY"/>
<evidence type="ECO:0000256" key="1">
    <source>
        <dbReference type="SAM" id="MobiDB-lite"/>
    </source>
</evidence>
<dbReference type="PANTHER" id="PTHR15384:SF0">
    <property type="entry name" value="PROTEIN EVI2B"/>
    <property type="match status" value="1"/>
</dbReference>
<keyword evidence="2" id="KW-0472">Membrane</keyword>
<evidence type="ECO:0000313" key="3">
    <source>
        <dbReference type="Proteomes" id="UP000008143"/>
    </source>
</evidence>
<reference evidence="4" key="1">
    <citation type="submission" date="2025-08" db="UniProtKB">
        <authorList>
            <consortium name="RefSeq"/>
        </authorList>
    </citation>
    <scope>IDENTIFICATION</scope>
    <source>
        <strain evidence="4">Nigerian</strain>
        <tissue evidence="4">Liver and blood</tissue>
    </source>
</reference>
<keyword evidence="3" id="KW-1185">Reference proteome</keyword>
<evidence type="ECO:0000313" key="4">
    <source>
        <dbReference type="RefSeq" id="XP_031752847.1"/>
    </source>
</evidence>
<dbReference type="RefSeq" id="XP_031752847.1">
    <property type="nucleotide sequence ID" value="XM_031896987.1"/>
</dbReference>
<dbReference type="OrthoDB" id="9451284at2759"/>
<gene>
    <name evidence="4 5" type="primary">evi2b</name>
</gene>
<dbReference type="PANTHER" id="PTHR15384">
    <property type="entry name" value="PROTEIN EVI2B"/>
    <property type="match status" value="1"/>
</dbReference>
<dbReference type="Proteomes" id="UP000008143">
    <property type="component" value="Chromosome 2"/>
</dbReference>
<sequence>MDREQNNASQKNKTSENYIWLAPSIAGGILIFMLIAILGIVLWKYLKKSKTNEENWAGPSPLADVGSADNSRFNTMELNLGTKCMPIPCINTRTEICDKSHILQEDDNLTNGLKQECMEKKSTTTKPTAAGIKCTPVPFPTVDKTHILDSAPANQPHTLPSYILPNVDPQLPPSPDDLEYPVFPPQDDTDVSHLPPPLML</sequence>
<evidence type="ECO:0000313" key="5">
    <source>
        <dbReference type="Xenbase" id="XB-GENE-29077191"/>
    </source>
</evidence>
<keyword evidence="2" id="KW-0812">Transmembrane</keyword>
<feature type="transmembrane region" description="Helical" evidence="2">
    <location>
        <begin position="20"/>
        <end position="43"/>
    </location>
</feature>
<proteinExistence type="predicted"/>
<evidence type="ECO:0000256" key="2">
    <source>
        <dbReference type="SAM" id="Phobius"/>
    </source>
</evidence>
<dbReference type="KEGG" id="xtr:116408861"/>
<accession>A0A8J1J4Q1</accession>
<dbReference type="AGR" id="Xenbase:XB-GENE-29077191"/>
<dbReference type="GeneID" id="116408861"/>
<organism evidence="3 4">
    <name type="scientific">Xenopus tropicalis</name>
    <name type="common">Western clawed frog</name>
    <name type="synonym">Silurana tropicalis</name>
    <dbReference type="NCBI Taxonomy" id="8364"/>
    <lineage>
        <taxon>Eukaryota</taxon>
        <taxon>Metazoa</taxon>
        <taxon>Chordata</taxon>
        <taxon>Craniata</taxon>
        <taxon>Vertebrata</taxon>
        <taxon>Euteleostomi</taxon>
        <taxon>Amphibia</taxon>
        <taxon>Batrachia</taxon>
        <taxon>Anura</taxon>
        <taxon>Pipoidea</taxon>
        <taxon>Pipidae</taxon>
        <taxon>Xenopodinae</taxon>
        <taxon>Xenopus</taxon>
        <taxon>Silurana</taxon>
    </lineage>
</organism>
<feature type="region of interest" description="Disordered" evidence="1">
    <location>
        <begin position="159"/>
        <end position="200"/>
    </location>
</feature>
<protein>
    <submittedName>
        <fullName evidence="4">Protein EVI2B</fullName>
    </submittedName>
</protein>
<dbReference type="CTD" id="2124"/>
<dbReference type="AlphaFoldDB" id="A0A8J1J4Q1"/>
<dbReference type="InterPro" id="IPR033239">
    <property type="entry name" value="EVI2B"/>
</dbReference>
<dbReference type="Xenbase" id="XB-GENE-29077191">
    <property type="gene designation" value="evi2b"/>
</dbReference>
<name>A0A8J1J4Q1_XENTR</name>
<keyword evidence="2" id="KW-1133">Transmembrane helix</keyword>